<accession>A0A317CH19</accession>
<reference evidence="2 3" key="1">
    <citation type="submission" date="2018-05" db="EMBL/GenBank/DDBJ databases">
        <title>Leucothrix arctica sp. nov., isolated from Arctic seawater.</title>
        <authorList>
            <person name="Choi A."/>
            <person name="Baek K."/>
        </authorList>
    </citation>
    <scope>NUCLEOTIDE SEQUENCE [LARGE SCALE GENOMIC DNA]</scope>
    <source>
        <strain evidence="2 3">JCM 18388</strain>
    </source>
</reference>
<gene>
    <name evidence="2" type="ORF">DKW60_09260</name>
</gene>
<feature type="transmembrane region" description="Helical" evidence="1">
    <location>
        <begin position="32"/>
        <end position="57"/>
    </location>
</feature>
<feature type="transmembrane region" description="Helical" evidence="1">
    <location>
        <begin position="7"/>
        <end position="26"/>
    </location>
</feature>
<proteinExistence type="predicted"/>
<dbReference type="AlphaFoldDB" id="A0A317CH19"/>
<protein>
    <recommendedName>
        <fullName evidence="4">AI-2E family transporter</fullName>
    </recommendedName>
</protein>
<keyword evidence="1" id="KW-1133">Transmembrane helix</keyword>
<keyword evidence="1" id="KW-0812">Transmembrane</keyword>
<dbReference type="RefSeq" id="WP_109837377.1">
    <property type="nucleotide sequence ID" value="NZ_QGKM01000021.1"/>
</dbReference>
<comment type="caution">
    <text evidence="2">The sequence shown here is derived from an EMBL/GenBank/DDBJ whole genome shotgun (WGS) entry which is preliminary data.</text>
</comment>
<keyword evidence="1" id="KW-0472">Membrane</keyword>
<dbReference type="EMBL" id="QGKM01000021">
    <property type="protein sequence ID" value="PWQ97856.1"/>
    <property type="molecule type" value="Genomic_DNA"/>
</dbReference>
<evidence type="ECO:0000313" key="2">
    <source>
        <dbReference type="EMBL" id="PWQ97856.1"/>
    </source>
</evidence>
<dbReference type="Proteomes" id="UP000245539">
    <property type="component" value="Unassembled WGS sequence"/>
</dbReference>
<evidence type="ECO:0008006" key="4">
    <source>
        <dbReference type="Google" id="ProtNLM"/>
    </source>
</evidence>
<keyword evidence="3" id="KW-1185">Reference proteome</keyword>
<organism evidence="2 3">
    <name type="scientific">Leucothrix pacifica</name>
    <dbReference type="NCBI Taxonomy" id="1247513"/>
    <lineage>
        <taxon>Bacteria</taxon>
        <taxon>Pseudomonadati</taxon>
        <taxon>Pseudomonadota</taxon>
        <taxon>Gammaproteobacteria</taxon>
        <taxon>Thiotrichales</taxon>
        <taxon>Thiotrichaceae</taxon>
        <taxon>Leucothrix</taxon>
    </lineage>
</organism>
<name>A0A317CH19_9GAMM</name>
<sequence length="69" mass="7169">MQVLNGFLMEIPVNVVISVVLIYGYFGLPAMGLAGAALGSLALLVALPLASAMAGLVEDHPEMLSRLTK</sequence>
<evidence type="ECO:0000313" key="3">
    <source>
        <dbReference type="Proteomes" id="UP000245539"/>
    </source>
</evidence>
<evidence type="ECO:0000256" key="1">
    <source>
        <dbReference type="SAM" id="Phobius"/>
    </source>
</evidence>